<proteinExistence type="predicted"/>
<accession>A0A656HCA8</accession>
<dbReference type="OrthoDB" id="1467909at2"/>
<dbReference type="Gene3D" id="3.30.870.10">
    <property type="entry name" value="Endonuclease Chain A"/>
    <property type="match status" value="1"/>
</dbReference>
<dbReference type="RefSeq" id="WP_002708713.1">
    <property type="nucleotide sequence ID" value="NZ_JH651384.1"/>
</dbReference>
<gene>
    <name evidence="2" type="ORF">Thini_2228</name>
</gene>
<evidence type="ECO:0000259" key="1">
    <source>
        <dbReference type="Pfam" id="PF13091"/>
    </source>
</evidence>
<dbReference type="AlphaFoldDB" id="A0A656HCA8"/>
<evidence type="ECO:0000313" key="3">
    <source>
        <dbReference type="Proteomes" id="UP000005317"/>
    </source>
</evidence>
<feature type="domain" description="Phospholipase D-like" evidence="1">
    <location>
        <begin position="385"/>
        <end position="499"/>
    </location>
</feature>
<protein>
    <recommendedName>
        <fullName evidence="1">Phospholipase D-like domain-containing protein</fullName>
    </recommendedName>
</protein>
<name>A0A656HCA8_THINJ</name>
<dbReference type="Proteomes" id="UP000005317">
    <property type="component" value="Unassembled WGS sequence"/>
</dbReference>
<dbReference type="InterPro" id="IPR025202">
    <property type="entry name" value="PLD-like_dom"/>
</dbReference>
<dbReference type="EMBL" id="JH651384">
    <property type="protein sequence ID" value="EIJ34791.1"/>
    <property type="molecule type" value="Genomic_DNA"/>
</dbReference>
<dbReference type="Pfam" id="PF13091">
    <property type="entry name" value="PLDc_2"/>
    <property type="match status" value="1"/>
</dbReference>
<keyword evidence="3" id="KW-1185">Reference proteome</keyword>
<evidence type="ECO:0000313" key="2">
    <source>
        <dbReference type="EMBL" id="EIJ34791.1"/>
    </source>
</evidence>
<reference evidence="3" key="1">
    <citation type="journal article" date="2011" name="Stand. Genomic Sci.">
        <title>Genome sequence of the filamentous, gliding Thiothrix nivea neotype strain (JP2(T)).</title>
        <authorList>
            <person name="Lapidus A."/>
            <person name="Nolan M."/>
            <person name="Lucas S."/>
            <person name="Glavina Del Rio T."/>
            <person name="Tice H."/>
            <person name="Cheng J.F."/>
            <person name="Tapia R."/>
            <person name="Han C."/>
            <person name="Goodwin L."/>
            <person name="Pitluck S."/>
            <person name="Liolios K."/>
            <person name="Pagani I."/>
            <person name="Ivanova N."/>
            <person name="Huntemann M."/>
            <person name="Mavromatis K."/>
            <person name="Mikhailova N."/>
            <person name="Pati A."/>
            <person name="Chen A."/>
            <person name="Palaniappan K."/>
            <person name="Land M."/>
            <person name="Brambilla E.M."/>
            <person name="Rohde M."/>
            <person name="Abt B."/>
            <person name="Verbarg S."/>
            <person name="Goker M."/>
            <person name="Bristow J."/>
            <person name="Eisen J.A."/>
            <person name="Markowitz V."/>
            <person name="Hugenholtz P."/>
            <person name="Kyrpides N.C."/>
            <person name="Klenk H.P."/>
            <person name="Woyke T."/>
        </authorList>
    </citation>
    <scope>NUCLEOTIDE SEQUENCE [LARGE SCALE GENOMIC DNA]</scope>
    <source>
        <strain evidence="3">ATCC 35100 / DSM 5205 / JP2</strain>
    </source>
</reference>
<organism evidence="2 3">
    <name type="scientific">Thiothrix nivea (strain ATCC 35100 / DSM 5205 / JP2)</name>
    <dbReference type="NCBI Taxonomy" id="870187"/>
    <lineage>
        <taxon>Bacteria</taxon>
        <taxon>Pseudomonadati</taxon>
        <taxon>Pseudomonadota</taxon>
        <taxon>Gammaproteobacteria</taxon>
        <taxon>Thiotrichales</taxon>
        <taxon>Thiotrichaceae</taxon>
        <taxon>Thiothrix</taxon>
    </lineage>
</organism>
<dbReference type="SUPFAM" id="SSF56024">
    <property type="entry name" value="Phospholipase D/nuclease"/>
    <property type="match status" value="1"/>
</dbReference>
<sequence length="555" mass="62963">MPSHQPIFVEPFDWAVIRLASLQCEKNKPGRLLFATVTLLTPERPPPTKLMPKKPLDKQPLKNKGGTVFFRSVLLKASEAVEWYRSLNNESSKTPLPSLVNHQNKKLDNIELKTPDLIDDPLWPELGLPLKGWLSSNIFDETNPCPFLGTVFSRVHRRFGNDSGFELFLDDAQALTFIERRLHIDLKDYPEYLGSAVLVVPSPIIQKINNFMIPATETTGERIFHHITPYPNQTLDSLKITFFDKQAGLLSNFTTIDVPEDGIIDIDKGRCTGQYGYAITHPQHGILYYSAPKGFLREMHFQSHIVTEHREVIAPESDSPKAANTRYTVSRSHPMSKRVIGKTSIQNVNARVGQAVRNREILVEAKRYHQYWFEPGQREIAAKLLRELIGKAQKKLLIADPYFGALQVPQFLYAVRMSQVKITVLTSRLAFETSKEICDETKQSTQTLKQKLAMLDHSVVQLKELGNPDCEVLVMTGKPPKLHDRFLCIDDNIWLIGSSLNAIGDRAAIMMKLPDPKPVSTSLQDILANAVPYKIQYREYYPEVKPEGDDDDPQT</sequence>
<dbReference type="NCBIfam" id="NF040700">
    <property type="entry name" value="VPA1262_N_dom"/>
    <property type="match status" value="1"/>
</dbReference>